<feature type="compositionally biased region" description="Basic and acidic residues" evidence="6">
    <location>
        <begin position="54"/>
        <end position="69"/>
    </location>
</feature>
<dbReference type="SUPFAM" id="SSF48452">
    <property type="entry name" value="TPR-like"/>
    <property type="match status" value="1"/>
</dbReference>
<evidence type="ECO:0000313" key="8">
    <source>
        <dbReference type="EMBL" id="KAJ3425514.1"/>
    </source>
</evidence>
<keyword evidence="1" id="KW-0677">Repeat</keyword>
<dbReference type="Gene3D" id="1.25.40.10">
    <property type="entry name" value="Tetratricopeptide repeat domain"/>
    <property type="match status" value="1"/>
</dbReference>
<evidence type="ECO:0000256" key="5">
    <source>
        <dbReference type="PROSITE-ProRule" id="PRU00339"/>
    </source>
</evidence>
<feature type="compositionally biased region" description="Low complexity" evidence="6">
    <location>
        <begin position="370"/>
        <end position="395"/>
    </location>
</feature>
<dbReference type="PANTHER" id="PTHR46423">
    <property type="entry name" value="RNA POLYMERASE II-ASSOCIATED PROTEIN 3"/>
    <property type="match status" value="1"/>
</dbReference>
<evidence type="ECO:0000259" key="7">
    <source>
        <dbReference type="Pfam" id="PF13877"/>
    </source>
</evidence>
<evidence type="ECO:0000256" key="3">
    <source>
        <dbReference type="ARBA" id="ARBA00038275"/>
    </source>
</evidence>
<dbReference type="GO" id="GO:0101031">
    <property type="term" value="C:protein folding chaperone complex"/>
    <property type="evidence" value="ECO:0007669"/>
    <property type="project" value="TreeGrafter"/>
</dbReference>
<evidence type="ECO:0000313" key="9">
    <source>
        <dbReference type="Proteomes" id="UP001146793"/>
    </source>
</evidence>
<dbReference type="InterPro" id="IPR051966">
    <property type="entry name" value="RPAP3"/>
</dbReference>
<feature type="repeat" description="TPR" evidence="5">
    <location>
        <begin position="194"/>
        <end position="227"/>
    </location>
</feature>
<reference evidence="8" key="1">
    <citation type="submission" date="2022-08" db="EMBL/GenBank/DDBJ databases">
        <title>Novel sulphate-reducing endosymbionts in the free-living metamonad Anaeramoeba.</title>
        <authorList>
            <person name="Jerlstrom-Hultqvist J."/>
            <person name="Cepicka I."/>
            <person name="Gallot-Lavallee L."/>
            <person name="Salas-Leiva D."/>
            <person name="Curtis B.A."/>
            <person name="Zahonova K."/>
            <person name="Pipaliya S."/>
            <person name="Dacks J."/>
            <person name="Roger A.J."/>
        </authorList>
    </citation>
    <scope>NUCLEOTIDE SEQUENCE</scope>
    <source>
        <strain evidence="8">Busselton2</strain>
    </source>
</reference>
<feature type="compositionally biased region" description="Polar residues" evidence="6">
    <location>
        <begin position="245"/>
        <end position="257"/>
    </location>
</feature>
<dbReference type="PROSITE" id="PS50005">
    <property type="entry name" value="TPR"/>
    <property type="match status" value="1"/>
</dbReference>
<dbReference type="PANTHER" id="PTHR46423:SF1">
    <property type="entry name" value="RNA POLYMERASE II-ASSOCIATED PROTEIN 3"/>
    <property type="match status" value="1"/>
</dbReference>
<comment type="caution">
    <text evidence="8">The sequence shown here is derived from an EMBL/GenBank/DDBJ whole genome shotgun (WGS) entry which is preliminary data.</text>
</comment>
<keyword evidence="2 5" id="KW-0802">TPR repeat</keyword>
<comment type="similarity">
    <text evidence="3">Belongs to the RPAP3 family.</text>
</comment>
<dbReference type="EMBL" id="JANTQA010000070">
    <property type="protein sequence ID" value="KAJ3425514.1"/>
    <property type="molecule type" value="Genomic_DNA"/>
</dbReference>
<evidence type="ECO:0000256" key="6">
    <source>
        <dbReference type="SAM" id="MobiDB-lite"/>
    </source>
</evidence>
<dbReference type="InterPro" id="IPR019734">
    <property type="entry name" value="TPR_rpt"/>
</dbReference>
<name>A0AAV7YDF1_9EUKA</name>
<organism evidence="8 9">
    <name type="scientific">Anaeramoeba flamelloides</name>
    <dbReference type="NCBI Taxonomy" id="1746091"/>
    <lineage>
        <taxon>Eukaryota</taxon>
        <taxon>Metamonada</taxon>
        <taxon>Anaeramoebidae</taxon>
        <taxon>Anaeramoeba</taxon>
    </lineage>
</organism>
<dbReference type="Proteomes" id="UP001146793">
    <property type="component" value="Unassembled WGS sequence"/>
</dbReference>
<dbReference type="AlphaFoldDB" id="A0AAV7YDF1"/>
<evidence type="ECO:0000256" key="1">
    <source>
        <dbReference type="ARBA" id="ARBA00022737"/>
    </source>
</evidence>
<gene>
    <name evidence="8" type="ORF">M0812_27959</name>
</gene>
<accession>A0AAV7YDF1</accession>
<evidence type="ECO:0000256" key="2">
    <source>
        <dbReference type="ARBA" id="ARBA00022803"/>
    </source>
</evidence>
<feature type="compositionally biased region" description="Basic and acidic residues" evidence="6">
    <location>
        <begin position="340"/>
        <end position="349"/>
    </location>
</feature>
<feature type="domain" description="RNA-polymerase II-associated protein 3-like C-terminal" evidence="7">
    <location>
        <begin position="430"/>
        <end position="531"/>
    </location>
</feature>
<dbReference type="InterPro" id="IPR025986">
    <property type="entry name" value="RPAP3-like_C"/>
</dbReference>
<proteinExistence type="inferred from homology"/>
<feature type="region of interest" description="Disordered" evidence="6">
    <location>
        <begin position="21"/>
        <end position="69"/>
    </location>
</feature>
<feature type="region of interest" description="Disordered" evidence="6">
    <location>
        <begin position="366"/>
        <end position="415"/>
    </location>
</feature>
<evidence type="ECO:0000256" key="4">
    <source>
        <dbReference type="ARBA" id="ARBA00040133"/>
    </source>
</evidence>
<dbReference type="Pfam" id="PF00515">
    <property type="entry name" value="TPR_1"/>
    <property type="match status" value="2"/>
</dbReference>
<dbReference type="Pfam" id="PF13877">
    <property type="entry name" value="RPAP3_C"/>
    <property type="match status" value="1"/>
</dbReference>
<feature type="region of interest" description="Disordered" evidence="6">
    <location>
        <begin position="321"/>
        <end position="349"/>
    </location>
</feature>
<dbReference type="InterPro" id="IPR011990">
    <property type="entry name" value="TPR-like_helical_dom_sf"/>
</dbReference>
<sequence>MTSKPFARFEKWLDLMKKKDLEATQKKKKQRTNIPPIRKNNEKTIIKKQSNTTKTEKKQKNDKSNKQKIENFTVPTVEEILSTSSEEEITVKKEPEKKKRISSYDYDGWDKLIYEEKKKKKLIAEALEHKAKGNKSYGSKKWKEAITHYTKAISIYDGDHIFYSNRAACYLKIKMYKSAEEDCTRALQIDPKFTKAWFRRGLARKNLKNYRFAIKDFKKVLKLQPENQASVKEILAINKLIKQDNPLNSNPKTNSSKQTKEKAKAKPNPQKSVKTNHSNSKKIENERKQLENIQEQLLGLNITPLKQIDPKQANKPQIQVIDNNGNEDQNVKQNKKKKEKSSSLKTENKIINEKEIKKVTTNKTIEQNYNNKNTNDQQTTANTTTTSTKTKTIPNKKNDNKTDKENPKKQQTSKVAQLKPIEVSIPSTSPKTFFEFEKIWRQFSQIQNEETKLDSKNKYLEIINPQLLPKIFQNSFSVEYFVEILEILQYRFKMNQSPNDFMKSNINKILYYISQIPRFSMAFMFLSRKEKQILTEIIGKTNIQKNDLYLKVRKLYKM</sequence>
<protein>
    <recommendedName>
        <fullName evidence="4">RNA polymerase II-associated protein 3</fullName>
    </recommendedName>
</protein>
<feature type="region of interest" description="Disordered" evidence="6">
    <location>
        <begin position="244"/>
        <end position="283"/>
    </location>
</feature>
<dbReference type="SMART" id="SM00028">
    <property type="entry name" value="TPR"/>
    <property type="match status" value="3"/>
</dbReference>
<feature type="compositionally biased region" description="Polar residues" evidence="6">
    <location>
        <begin position="269"/>
        <end position="278"/>
    </location>
</feature>
<feature type="compositionally biased region" description="Basic and acidic residues" evidence="6">
    <location>
        <begin position="396"/>
        <end position="408"/>
    </location>
</feature>